<evidence type="ECO:0000256" key="1">
    <source>
        <dbReference type="ARBA" id="ARBA00022737"/>
    </source>
</evidence>
<evidence type="ECO:0000313" key="6">
    <source>
        <dbReference type="Proteomes" id="UP001163823"/>
    </source>
</evidence>
<sequence length="637" mass="68846">MIGCLVEPSGRGKWQKLGSNSQPLKSPGSNVVCLLCPGSKTGSVIGKISQIRQLTGAKVRVEETVSGCDEIVIVIVGSDKETKGDTEHSKEASNEEIIDKEKREDDEHKDHSDNDDDKAPVETTKSKKATSSVQRALFLVFERMLEGEEETDDGDEENNKSSSFVLMLLVLSSQVGCILGKGGSVIKQMSSESGTQIRILPRDKLPPCASTSDELVQITGGVEAVRKALQSVSQQLLENSPHENDSLSANPTGPSSLSFEHVLPPNRSFTGQGGPYPPGSRDLHDFHSAPPRWIPKFHEGANPGRLRPSEEILTFHLLCHDERVGGIIGKGGAIIRTLQQETGCEIKVVEAISDSEDRIVVVSGPADPEDRISPVQDAILRVQTRIVRAIPDSKEQSVLARVLVSSNQIGCLLGKGGSIITEMRKLSGAHIHILGKDQVPKFASEDEEVVQINGEYEAVQDALLQITTRLRHHFFRDAFPSIIYPSNPVFLDQLPPYPPYMGRRELSPPGIYSIGPPFHKKSWGPQGLIEGGGPLGMPDFAGAPPRRFGGFAGGSHQPIITSTNVEVVVPRSVVPVIYGEDGECLKQIRQISDAKVTITDPKPGAVETVIIIAGTPEQTHAAQSLIQAFVMSETESS</sequence>
<evidence type="ECO:0000259" key="4">
    <source>
        <dbReference type="SMART" id="SM00322"/>
    </source>
</evidence>
<dbReference type="CDD" id="cd22460">
    <property type="entry name" value="KH-I_PEPPER_rpt2_like"/>
    <property type="match status" value="2"/>
</dbReference>
<feature type="region of interest" description="Disordered" evidence="3">
    <location>
        <begin position="82"/>
        <end position="129"/>
    </location>
</feature>
<name>A0AAD7LXD8_QUISA</name>
<accession>A0AAD7LXD8</accession>
<feature type="compositionally biased region" description="Basic and acidic residues" evidence="3">
    <location>
        <begin position="82"/>
        <end position="120"/>
    </location>
</feature>
<keyword evidence="1" id="KW-0677">Repeat</keyword>
<dbReference type="InterPro" id="IPR004087">
    <property type="entry name" value="KH_dom"/>
</dbReference>
<dbReference type="SMART" id="SM00322">
    <property type="entry name" value="KH"/>
    <property type="match status" value="5"/>
</dbReference>
<feature type="compositionally biased region" description="Polar residues" evidence="3">
    <location>
        <begin position="246"/>
        <end position="255"/>
    </location>
</feature>
<feature type="domain" description="K Homology" evidence="4">
    <location>
        <begin position="28"/>
        <end position="98"/>
    </location>
</feature>
<dbReference type="SUPFAM" id="SSF54791">
    <property type="entry name" value="Eukaryotic type KH-domain (KH-domain type I)"/>
    <property type="match status" value="5"/>
</dbReference>
<keyword evidence="2" id="KW-0694">RNA-binding</keyword>
<dbReference type="EMBL" id="JARAOO010000006">
    <property type="protein sequence ID" value="KAJ7965897.1"/>
    <property type="molecule type" value="Genomic_DNA"/>
</dbReference>
<proteinExistence type="predicted"/>
<evidence type="ECO:0000256" key="3">
    <source>
        <dbReference type="SAM" id="MobiDB-lite"/>
    </source>
</evidence>
<dbReference type="KEGG" id="qsa:O6P43_015455"/>
<evidence type="ECO:0000256" key="2">
    <source>
        <dbReference type="PROSITE-ProRule" id="PRU00117"/>
    </source>
</evidence>
<dbReference type="InterPro" id="IPR004088">
    <property type="entry name" value="KH_dom_type_1"/>
</dbReference>
<dbReference type="Gene3D" id="3.30.310.210">
    <property type="match status" value="2"/>
</dbReference>
<feature type="domain" description="K Homology" evidence="4">
    <location>
        <begin position="561"/>
        <end position="631"/>
    </location>
</feature>
<dbReference type="PROSITE" id="PS50084">
    <property type="entry name" value="KH_TYPE_1"/>
    <property type="match status" value="4"/>
</dbReference>
<evidence type="ECO:0000313" key="5">
    <source>
        <dbReference type="EMBL" id="KAJ7965897.1"/>
    </source>
</evidence>
<dbReference type="AlphaFoldDB" id="A0AAD7LXD8"/>
<feature type="domain" description="K Homology" evidence="4">
    <location>
        <begin position="311"/>
        <end position="384"/>
    </location>
</feature>
<gene>
    <name evidence="5" type="ORF">O6P43_015455</name>
</gene>
<dbReference type="GO" id="GO:0003723">
    <property type="term" value="F:RNA binding"/>
    <property type="evidence" value="ECO:0007669"/>
    <property type="project" value="UniProtKB-UniRule"/>
</dbReference>
<feature type="domain" description="K Homology" evidence="4">
    <location>
        <begin position="396"/>
        <end position="471"/>
    </location>
</feature>
<dbReference type="Gene3D" id="3.30.1370.10">
    <property type="entry name" value="K Homology domain, type 1"/>
    <property type="match status" value="2"/>
</dbReference>
<keyword evidence="6" id="KW-1185">Reference proteome</keyword>
<dbReference type="InterPro" id="IPR036612">
    <property type="entry name" value="KH_dom_type_1_sf"/>
</dbReference>
<feature type="region of interest" description="Disordered" evidence="3">
    <location>
        <begin position="234"/>
        <end position="255"/>
    </location>
</feature>
<reference evidence="5" key="1">
    <citation type="journal article" date="2023" name="Science">
        <title>Elucidation of the pathway for biosynthesis of saponin adjuvants from the soapbark tree.</title>
        <authorList>
            <person name="Reed J."/>
            <person name="Orme A."/>
            <person name="El-Demerdash A."/>
            <person name="Owen C."/>
            <person name="Martin L.B.B."/>
            <person name="Misra R.C."/>
            <person name="Kikuchi S."/>
            <person name="Rejzek M."/>
            <person name="Martin A.C."/>
            <person name="Harkess A."/>
            <person name="Leebens-Mack J."/>
            <person name="Louveau T."/>
            <person name="Stephenson M.J."/>
            <person name="Osbourn A."/>
        </authorList>
    </citation>
    <scope>NUCLEOTIDE SEQUENCE</scope>
    <source>
        <strain evidence="5">S10</strain>
    </source>
</reference>
<comment type="caution">
    <text evidence="5">The sequence shown here is derived from an EMBL/GenBank/DDBJ whole genome shotgun (WGS) entry which is preliminary data.</text>
</comment>
<protein>
    <submittedName>
        <fullName evidence="5">KH domain-containing protein</fullName>
    </submittedName>
</protein>
<dbReference type="Pfam" id="PF00013">
    <property type="entry name" value="KH_1"/>
    <property type="match status" value="5"/>
</dbReference>
<dbReference type="Proteomes" id="UP001163823">
    <property type="component" value="Chromosome 6"/>
</dbReference>
<dbReference type="PANTHER" id="PTHR10288">
    <property type="entry name" value="KH DOMAIN CONTAINING RNA BINDING PROTEIN"/>
    <property type="match status" value="1"/>
</dbReference>
<feature type="domain" description="K Homology" evidence="4">
    <location>
        <begin position="162"/>
        <end position="237"/>
    </location>
</feature>
<organism evidence="5 6">
    <name type="scientific">Quillaja saponaria</name>
    <name type="common">Soap bark tree</name>
    <dbReference type="NCBI Taxonomy" id="32244"/>
    <lineage>
        <taxon>Eukaryota</taxon>
        <taxon>Viridiplantae</taxon>
        <taxon>Streptophyta</taxon>
        <taxon>Embryophyta</taxon>
        <taxon>Tracheophyta</taxon>
        <taxon>Spermatophyta</taxon>
        <taxon>Magnoliopsida</taxon>
        <taxon>eudicotyledons</taxon>
        <taxon>Gunneridae</taxon>
        <taxon>Pentapetalae</taxon>
        <taxon>rosids</taxon>
        <taxon>fabids</taxon>
        <taxon>Fabales</taxon>
        <taxon>Quillajaceae</taxon>
        <taxon>Quillaja</taxon>
    </lineage>
</organism>